<sequence length="139" mass="15976">MGQDICIRKDEKPLGYDWECGHEELYVRVNMYYNGSLYIGLWQKQEECEEKLELFGDLTIGVMGFLRPGQAIISDCGAKAKVAFIEKYKLGKVVGKRKINYGSYYVAEFNLARLAQLDPEGTERYLLENGLDQKEFKAN</sequence>
<proteinExistence type="predicted"/>
<dbReference type="EMBL" id="CYZD01000009">
    <property type="protein sequence ID" value="CUO38343.1"/>
    <property type="molecule type" value="Genomic_DNA"/>
</dbReference>
<dbReference type="InterPro" id="IPR025462">
    <property type="entry name" value="DUF4313"/>
</dbReference>
<dbReference type="RefSeq" id="WP_055066227.1">
    <property type="nucleotide sequence ID" value="NZ_CYZD01000009.1"/>
</dbReference>
<dbReference type="Proteomes" id="UP000095409">
    <property type="component" value="Unassembled WGS sequence"/>
</dbReference>
<accession>A0A174EKM9</accession>
<evidence type="ECO:0008006" key="3">
    <source>
        <dbReference type="Google" id="ProtNLM"/>
    </source>
</evidence>
<reference evidence="1 2" key="1">
    <citation type="submission" date="2015-09" db="EMBL/GenBank/DDBJ databases">
        <authorList>
            <consortium name="Pathogen Informatics"/>
        </authorList>
    </citation>
    <scope>NUCLEOTIDE SEQUENCE [LARGE SCALE GENOMIC DNA]</scope>
    <source>
        <strain evidence="1 2">2789STDY5608837</strain>
    </source>
</reference>
<name>A0A174EKM9_9FIRM</name>
<dbReference type="AlphaFoldDB" id="A0A174EKM9"/>
<gene>
    <name evidence="1" type="ORF">ERS852394_02079</name>
</gene>
<dbReference type="Pfam" id="PF14190">
    <property type="entry name" value="DUF4313"/>
    <property type="match status" value="1"/>
</dbReference>
<organism evidence="1 2">
    <name type="scientific">Blautia obeum</name>
    <dbReference type="NCBI Taxonomy" id="40520"/>
    <lineage>
        <taxon>Bacteria</taxon>
        <taxon>Bacillati</taxon>
        <taxon>Bacillota</taxon>
        <taxon>Clostridia</taxon>
        <taxon>Lachnospirales</taxon>
        <taxon>Lachnospiraceae</taxon>
        <taxon>Blautia</taxon>
    </lineage>
</organism>
<protein>
    <recommendedName>
        <fullName evidence="3">DUF4313 domain-containing protein</fullName>
    </recommendedName>
</protein>
<evidence type="ECO:0000313" key="2">
    <source>
        <dbReference type="Proteomes" id="UP000095409"/>
    </source>
</evidence>
<evidence type="ECO:0000313" key="1">
    <source>
        <dbReference type="EMBL" id="CUO38343.1"/>
    </source>
</evidence>